<dbReference type="GO" id="GO:0005737">
    <property type="term" value="C:cytoplasm"/>
    <property type="evidence" value="ECO:0007669"/>
    <property type="project" value="TreeGrafter"/>
</dbReference>
<evidence type="ECO:0000313" key="10">
    <source>
        <dbReference type="EMBL" id="OGG78559.1"/>
    </source>
</evidence>
<comment type="catalytic activity">
    <reaction evidence="8">
        <text>5-amino-1-(5-phospho-D-ribosyl)imidazole-4-carboxylate + L-aspartate + ATP = (2S)-2-[5-amino-1-(5-phospho-beta-D-ribosyl)imidazole-4-carboxamido]succinate + ADP + phosphate + 2 H(+)</text>
        <dbReference type="Rhea" id="RHEA:22628"/>
        <dbReference type="ChEBI" id="CHEBI:15378"/>
        <dbReference type="ChEBI" id="CHEBI:29991"/>
        <dbReference type="ChEBI" id="CHEBI:30616"/>
        <dbReference type="ChEBI" id="CHEBI:43474"/>
        <dbReference type="ChEBI" id="CHEBI:58443"/>
        <dbReference type="ChEBI" id="CHEBI:77657"/>
        <dbReference type="ChEBI" id="CHEBI:456216"/>
        <dbReference type="EC" id="6.3.2.6"/>
    </reaction>
</comment>
<organism evidence="10 11">
    <name type="scientific">Candidatus Kaiserbacteria bacterium RIFCSPLOWO2_01_FULL_52_12b</name>
    <dbReference type="NCBI Taxonomy" id="1798509"/>
    <lineage>
        <taxon>Bacteria</taxon>
        <taxon>Candidatus Kaiseribacteriota</taxon>
    </lineage>
</organism>
<dbReference type="Proteomes" id="UP000178811">
    <property type="component" value="Unassembled WGS sequence"/>
</dbReference>
<dbReference type="Gene3D" id="3.30.200.20">
    <property type="entry name" value="Phosphorylase Kinase, domain 1"/>
    <property type="match status" value="1"/>
</dbReference>
<dbReference type="GO" id="GO:0006189">
    <property type="term" value="P:'de novo' IMP biosynthetic process"/>
    <property type="evidence" value="ECO:0007669"/>
    <property type="project" value="UniProtKB-UniPathway"/>
</dbReference>
<evidence type="ECO:0000256" key="5">
    <source>
        <dbReference type="ARBA" id="ARBA00022741"/>
    </source>
</evidence>
<comment type="similarity">
    <text evidence="2">Belongs to the SAICAR synthetase family.</text>
</comment>
<comment type="pathway">
    <text evidence="1">Purine metabolism; IMP biosynthesis via de novo pathway; 5-amino-1-(5-phospho-D-ribosyl)imidazole-4-carboxamide from 5-amino-1-(5-phospho-D-ribosyl)imidazole-4-carboxylate: step 1/2.</text>
</comment>
<evidence type="ECO:0000256" key="4">
    <source>
        <dbReference type="ARBA" id="ARBA00022598"/>
    </source>
</evidence>
<evidence type="ECO:0000256" key="8">
    <source>
        <dbReference type="ARBA" id="ARBA00048475"/>
    </source>
</evidence>
<proteinExistence type="inferred from homology"/>
<dbReference type="SUPFAM" id="SSF56104">
    <property type="entry name" value="SAICAR synthase-like"/>
    <property type="match status" value="1"/>
</dbReference>
<evidence type="ECO:0000256" key="2">
    <source>
        <dbReference type="ARBA" id="ARBA00010190"/>
    </source>
</evidence>
<dbReference type="GO" id="GO:0005524">
    <property type="term" value="F:ATP binding"/>
    <property type="evidence" value="ECO:0007669"/>
    <property type="project" value="UniProtKB-KW"/>
</dbReference>
<dbReference type="InterPro" id="IPR028923">
    <property type="entry name" value="SAICAR_synt/ADE2_N"/>
</dbReference>
<keyword evidence="6" id="KW-0658">Purine biosynthesis</keyword>
<dbReference type="PANTHER" id="PTHR43700">
    <property type="entry name" value="PHOSPHORIBOSYLAMINOIMIDAZOLE-SUCCINOCARBOXAMIDE SYNTHASE"/>
    <property type="match status" value="1"/>
</dbReference>
<comment type="caution">
    <text evidence="10">The sequence shown here is derived from an EMBL/GenBank/DDBJ whole genome shotgun (WGS) entry which is preliminary data.</text>
</comment>
<evidence type="ECO:0000313" key="11">
    <source>
        <dbReference type="Proteomes" id="UP000178811"/>
    </source>
</evidence>
<dbReference type="Pfam" id="PF01259">
    <property type="entry name" value="SAICAR_synt"/>
    <property type="match status" value="1"/>
</dbReference>
<evidence type="ECO:0000256" key="7">
    <source>
        <dbReference type="ARBA" id="ARBA00022840"/>
    </source>
</evidence>
<feature type="domain" description="SAICAR synthetase/ADE2 N-terminal" evidence="9">
    <location>
        <begin position="4"/>
        <end position="238"/>
    </location>
</feature>
<keyword evidence="7" id="KW-0067">ATP-binding</keyword>
<dbReference type="EC" id="6.3.2.6" evidence="3"/>
<name>A0A1F6EY49_9BACT</name>
<evidence type="ECO:0000256" key="1">
    <source>
        <dbReference type="ARBA" id="ARBA00004672"/>
    </source>
</evidence>
<evidence type="ECO:0000259" key="9">
    <source>
        <dbReference type="Pfam" id="PF01259"/>
    </source>
</evidence>
<dbReference type="EMBL" id="MFLW01000005">
    <property type="protein sequence ID" value="OGG78559.1"/>
    <property type="molecule type" value="Genomic_DNA"/>
</dbReference>
<dbReference type="PANTHER" id="PTHR43700:SF1">
    <property type="entry name" value="PHOSPHORIBOSYLAMINOIMIDAZOLE-SUCCINOCARBOXAMIDE SYNTHASE"/>
    <property type="match status" value="1"/>
</dbReference>
<evidence type="ECO:0000256" key="6">
    <source>
        <dbReference type="ARBA" id="ARBA00022755"/>
    </source>
</evidence>
<gene>
    <name evidence="10" type="ORF">A3A36_00250</name>
</gene>
<protein>
    <recommendedName>
        <fullName evidence="3">phosphoribosylaminoimidazolesuccinocarboxamide synthase</fullName>
        <ecNumber evidence="3">6.3.2.6</ecNumber>
    </recommendedName>
</protein>
<dbReference type="Gene3D" id="3.30.470.20">
    <property type="entry name" value="ATP-grasp fold, B domain"/>
    <property type="match status" value="1"/>
</dbReference>
<dbReference type="GO" id="GO:0004639">
    <property type="term" value="F:phosphoribosylaminoimidazolesuccinocarboxamide synthase activity"/>
    <property type="evidence" value="ECO:0007669"/>
    <property type="project" value="UniProtKB-EC"/>
</dbReference>
<reference evidence="10 11" key="1">
    <citation type="journal article" date="2016" name="Nat. Commun.">
        <title>Thousands of microbial genomes shed light on interconnected biogeochemical processes in an aquifer system.</title>
        <authorList>
            <person name="Anantharaman K."/>
            <person name="Brown C.T."/>
            <person name="Hug L.A."/>
            <person name="Sharon I."/>
            <person name="Castelle C.J."/>
            <person name="Probst A.J."/>
            <person name="Thomas B.C."/>
            <person name="Singh A."/>
            <person name="Wilkins M.J."/>
            <person name="Karaoz U."/>
            <person name="Brodie E.L."/>
            <person name="Williams K.H."/>
            <person name="Hubbard S.S."/>
            <person name="Banfield J.F."/>
        </authorList>
    </citation>
    <scope>NUCLEOTIDE SEQUENCE [LARGE SCALE GENOMIC DNA]</scope>
</reference>
<keyword evidence="4" id="KW-0436">Ligase</keyword>
<keyword evidence="5" id="KW-0547">Nucleotide-binding</keyword>
<sequence>MEPGIISLHYTDRWSAFDRGSSSQLIPGIGAARCACAVKSFQLVGNRLPTHFIEQVGPETIHVQEFSVPDREPLSGKVHGRVLPVEWIWRDLVYGSLLQRIKNGLDPTTLGFASGATITEGMKLPNILLECTTKFEPVDRHLSNDEAMALAWITPMQWGDAERLITDATALTNVYYEAAGFMVPDGKLELGMARDGSIVLVDVFGTQDENRVIEKTEGDVYSKDLIRNWLNKQPWKAELVKAKAEYPTNKSKWPPYPELPVDLVELVSKRYAEVAYRYAGVWVSC</sequence>
<evidence type="ECO:0000256" key="3">
    <source>
        <dbReference type="ARBA" id="ARBA00012217"/>
    </source>
</evidence>
<dbReference type="AlphaFoldDB" id="A0A1F6EY49"/>
<accession>A0A1F6EY49</accession>
<dbReference type="UniPathway" id="UPA00074">
    <property type="reaction ID" value="UER00131"/>
</dbReference>